<keyword evidence="5" id="KW-0560">Oxidoreductase</keyword>
<dbReference type="GO" id="GO:0016491">
    <property type="term" value="F:oxidoreductase activity"/>
    <property type="evidence" value="ECO:0007669"/>
    <property type="project" value="UniProtKB-KW"/>
</dbReference>
<reference evidence="6" key="1">
    <citation type="journal article" date="2018" name="Genome Biol.">
        <title>SKESA: strategic k-mer extension for scrupulous assemblies.</title>
        <authorList>
            <person name="Souvorov A."/>
            <person name="Agarwala R."/>
            <person name="Lipman D.J."/>
        </authorList>
    </citation>
    <scope>NUCLEOTIDE SEQUENCE</scope>
    <source>
        <strain evidence="6">CDC 4648/53</strain>
    </source>
</reference>
<dbReference type="CDD" id="cd08255">
    <property type="entry name" value="2-desacetyl-2-hydroxyethyl_bacteriochlorophyllide_like"/>
    <property type="match status" value="1"/>
</dbReference>
<dbReference type="PANTHER" id="PTHR43350:SF19">
    <property type="entry name" value="D-GULOSIDE 3-DEHYDROGENASE"/>
    <property type="match status" value="1"/>
</dbReference>
<reference evidence="6" key="2">
    <citation type="submission" date="2018-07" db="EMBL/GenBank/DDBJ databases">
        <authorList>
            <consortium name="NCBI Pathogen Detection Project"/>
        </authorList>
    </citation>
    <scope>NUCLEOTIDE SEQUENCE</scope>
    <source>
        <strain evidence="6">CDC 4648/53</strain>
    </source>
</reference>
<gene>
    <name evidence="6" type="ORF">GNB55_001351</name>
</gene>
<comment type="similarity">
    <text evidence="2">Belongs to the zinc-containing alcohol dehydrogenase family.</text>
</comment>
<dbReference type="Gene3D" id="3.40.50.720">
    <property type="entry name" value="NAD(P)-binding Rossmann-like Domain"/>
    <property type="match status" value="1"/>
</dbReference>
<proteinExistence type="inferred from homology"/>
<organism evidence="6">
    <name type="scientific">Salmonella enterica subsp. enterica serovar Miami</name>
    <dbReference type="NCBI Taxonomy" id="286780"/>
    <lineage>
        <taxon>Bacteria</taxon>
        <taxon>Pseudomonadati</taxon>
        <taxon>Pseudomonadota</taxon>
        <taxon>Gammaproteobacteria</taxon>
        <taxon>Enterobacterales</taxon>
        <taxon>Enterobacteriaceae</taxon>
        <taxon>Salmonella</taxon>
    </lineage>
</organism>
<protein>
    <submittedName>
        <fullName evidence="6">Zinc-binding alcohol dehydrogenase</fullName>
    </submittedName>
</protein>
<dbReference type="InterPro" id="IPR011032">
    <property type="entry name" value="GroES-like_sf"/>
</dbReference>
<dbReference type="EMBL" id="DAAWHV010000005">
    <property type="protein sequence ID" value="HAF7950074.1"/>
    <property type="molecule type" value="Genomic_DNA"/>
</dbReference>
<dbReference type="PANTHER" id="PTHR43350">
    <property type="entry name" value="NAD-DEPENDENT ALCOHOL DEHYDROGENASE"/>
    <property type="match status" value="1"/>
</dbReference>
<name>A0A753AE67_SALET</name>
<evidence type="ECO:0000313" key="6">
    <source>
        <dbReference type="EMBL" id="HAF7950074.1"/>
    </source>
</evidence>
<evidence type="ECO:0000256" key="4">
    <source>
        <dbReference type="ARBA" id="ARBA00022833"/>
    </source>
</evidence>
<dbReference type="GO" id="GO:0046872">
    <property type="term" value="F:metal ion binding"/>
    <property type="evidence" value="ECO:0007669"/>
    <property type="project" value="UniProtKB-KW"/>
</dbReference>
<dbReference type="Gene3D" id="3.90.180.10">
    <property type="entry name" value="Medium-chain alcohol dehydrogenases, catalytic domain"/>
    <property type="match status" value="1"/>
</dbReference>
<keyword evidence="3" id="KW-0479">Metal-binding</keyword>
<comment type="caution">
    <text evidence="6">The sequence shown here is derived from an EMBL/GenBank/DDBJ whole genome shotgun (WGS) entry which is preliminary data.</text>
</comment>
<evidence type="ECO:0000256" key="1">
    <source>
        <dbReference type="ARBA" id="ARBA00001947"/>
    </source>
</evidence>
<accession>A0A753AE67</accession>
<evidence type="ECO:0000256" key="3">
    <source>
        <dbReference type="ARBA" id="ARBA00022723"/>
    </source>
</evidence>
<evidence type="ECO:0000256" key="5">
    <source>
        <dbReference type="ARBA" id="ARBA00023002"/>
    </source>
</evidence>
<comment type="cofactor">
    <cofactor evidence="1">
        <name>Zn(2+)</name>
        <dbReference type="ChEBI" id="CHEBI:29105"/>
    </cofactor>
</comment>
<dbReference type="AlphaFoldDB" id="A0A753AE67"/>
<sequence length="211" mass="23216">MKKLIAIQPRVAALVEYEDRVILANEVKIRVLYGAPKHGTEVVDFRAASPFIDEDFNGEWQMFMPRPEGAPRGIEFGKFQLGNMVVGDIIECGSDVTEYAVGDRVCGYGPLSETVIINAVNNYKLRKMPKGGSWKNAVCYDPAQFAMSGVRDANVRVGDFVVIVGLGAIGQIAVQLAKKAGASVVIGVDPIAHLFWRNFVISNRWDLMVLR</sequence>
<keyword evidence="4" id="KW-0862">Zinc</keyword>
<dbReference type="SUPFAM" id="SSF50129">
    <property type="entry name" value="GroES-like"/>
    <property type="match status" value="1"/>
</dbReference>
<evidence type="ECO:0000256" key="2">
    <source>
        <dbReference type="ARBA" id="ARBA00008072"/>
    </source>
</evidence>